<feature type="compositionally biased region" description="Acidic residues" evidence="2">
    <location>
        <begin position="686"/>
        <end position="698"/>
    </location>
</feature>
<feature type="compositionally biased region" description="Acidic residues" evidence="2">
    <location>
        <begin position="724"/>
        <end position="745"/>
    </location>
</feature>
<feature type="region of interest" description="Disordered" evidence="2">
    <location>
        <begin position="634"/>
        <end position="657"/>
    </location>
</feature>
<accession>A0A517L0T9</accession>
<feature type="region of interest" description="Disordered" evidence="2">
    <location>
        <begin position="350"/>
        <end position="455"/>
    </location>
</feature>
<evidence type="ECO:0000256" key="2">
    <source>
        <dbReference type="SAM" id="MobiDB-lite"/>
    </source>
</evidence>
<dbReference type="Proteomes" id="UP000316270">
    <property type="component" value="Chromosome 3"/>
</dbReference>
<evidence type="ECO:0000313" key="4">
    <source>
        <dbReference type="Proteomes" id="UP000316270"/>
    </source>
</evidence>
<feature type="compositionally biased region" description="Low complexity" evidence="2">
    <location>
        <begin position="116"/>
        <end position="128"/>
    </location>
</feature>
<feature type="compositionally biased region" description="Polar residues" evidence="2">
    <location>
        <begin position="591"/>
        <end position="609"/>
    </location>
</feature>
<feature type="compositionally biased region" description="Acidic residues" evidence="2">
    <location>
        <begin position="757"/>
        <end position="775"/>
    </location>
</feature>
<evidence type="ECO:0000313" key="3">
    <source>
        <dbReference type="EMBL" id="QDS69245.1"/>
    </source>
</evidence>
<protein>
    <submittedName>
        <fullName evidence="3">Uncharacterized protein</fullName>
    </submittedName>
</protein>
<dbReference type="EMBL" id="CP042187">
    <property type="protein sequence ID" value="QDS69245.1"/>
    <property type="molecule type" value="Genomic_DNA"/>
</dbReference>
<feature type="compositionally biased region" description="Basic residues" evidence="2">
    <location>
        <begin position="70"/>
        <end position="81"/>
    </location>
</feature>
<feature type="region of interest" description="Disordered" evidence="2">
    <location>
        <begin position="1"/>
        <end position="155"/>
    </location>
</feature>
<feature type="compositionally biased region" description="Acidic residues" evidence="2">
    <location>
        <begin position="34"/>
        <end position="45"/>
    </location>
</feature>
<feature type="compositionally biased region" description="Basic and acidic residues" evidence="2">
    <location>
        <begin position="353"/>
        <end position="371"/>
    </location>
</feature>
<feature type="compositionally biased region" description="Polar residues" evidence="2">
    <location>
        <begin position="569"/>
        <end position="581"/>
    </location>
</feature>
<reference evidence="3 4" key="1">
    <citation type="submission" date="2019-07" db="EMBL/GenBank/DDBJ databases">
        <title>Finished genome of Venturia effusa.</title>
        <authorList>
            <person name="Young C.A."/>
            <person name="Cox M.P."/>
            <person name="Ganley A.R.D."/>
            <person name="David W.J."/>
        </authorList>
    </citation>
    <scope>NUCLEOTIDE SEQUENCE [LARGE SCALE GENOMIC DNA]</scope>
    <source>
        <strain evidence="4">albino</strain>
    </source>
</reference>
<feature type="region of interest" description="Disordered" evidence="2">
    <location>
        <begin position="671"/>
        <end position="789"/>
    </location>
</feature>
<keyword evidence="1" id="KW-0175">Coiled coil</keyword>
<dbReference type="AlphaFoldDB" id="A0A517L0T9"/>
<organism evidence="3 4">
    <name type="scientific">Venturia effusa</name>
    <dbReference type="NCBI Taxonomy" id="50376"/>
    <lineage>
        <taxon>Eukaryota</taxon>
        <taxon>Fungi</taxon>
        <taxon>Dikarya</taxon>
        <taxon>Ascomycota</taxon>
        <taxon>Pezizomycotina</taxon>
        <taxon>Dothideomycetes</taxon>
        <taxon>Pleosporomycetidae</taxon>
        <taxon>Venturiales</taxon>
        <taxon>Venturiaceae</taxon>
        <taxon>Venturia</taxon>
    </lineage>
</organism>
<keyword evidence="4" id="KW-1185">Reference proteome</keyword>
<feature type="compositionally biased region" description="Basic residues" evidence="2">
    <location>
        <begin position="500"/>
        <end position="511"/>
    </location>
</feature>
<feature type="compositionally biased region" description="Acidic residues" evidence="2">
    <location>
        <begin position="372"/>
        <end position="385"/>
    </location>
</feature>
<feature type="compositionally biased region" description="Low complexity" evidence="2">
    <location>
        <begin position="58"/>
        <end position="69"/>
    </location>
</feature>
<feature type="region of interest" description="Disordered" evidence="2">
    <location>
        <begin position="476"/>
        <end position="614"/>
    </location>
</feature>
<feature type="compositionally biased region" description="Basic and acidic residues" evidence="2">
    <location>
        <begin position="714"/>
        <end position="723"/>
    </location>
</feature>
<dbReference type="OrthoDB" id="10673893at2759"/>
<gene>
    <name evidence="3" type="ORF">FKW77_001919</name>
</gene>
<feature type="compositionally biased region" description="Acidic residues" evidence="2">
    <location>
        <begin position="86"/>
        <end position="103"/>
    </location>
</feature>
<proteinExistence type="predicted"/>
<feature type="coiled-coil region" evidence="1">
    <location>
        <begin position="254"/>
        <end position="302"/>
    </location>
</feature>
<sequence length="789" mass="84902">MAPTASKRVTRGEARAEKAREEAAAAALAGPADGGDEAELEEEVAQEPSNKRKRPTAAKKASAPKPKALAGRKKANTRTKKPAPVEEPEDEQVAAEEDSEEEAPQQPAKKQKKTPAAKAAAVKPARAAAPKRRARGANKNTAETVHEDGTDDNGDVMDVDDDQDMVDAPPPAWATGLQTNLIGAFTTLTGRFQTMTGRYDTDIGTLGTRFDEMDVKFDEQTTAITADFDTKLEGHADSINATFDTKFGELSGQVQSVAEKLEETEEVLRQHSNDIAGTNKRVDSLAKEVARINTKLKQLSEGNMYHKETSDALYNLDKRTKSEFKTSRGQLDELKSMVRTIADRISLLYPPANEEHHDDSDFDHDSDRGEYTDDDDEDGDSDSNDDTGNGGGGAMEAEPGRRERSETQQEDSEGEYQDVLMDSAEKQLYTESRAARMTAFSQSAPPPPTPRPIINRLEYNGDEVDYGNTTLEIETPTGQHRNEQGATAAPDQVQAGQAKPVKRKRVTRKLRPSLLGADTTQDITFSGAPDFNPALPNFHPGQASNVLPARSNLNHQAPNLRFEGDDTEFNPNELSGVSTPLHTPEARQNRRSIATSGSGKRLFTPSTKKGANGNLLRQSVKRSARMKLAAQVEDATDVSVAPAPSPVPASNDGFSDLNASFDVTAYVNDASSPLVARESPRSFVEEQQEVEHEEDAEDGNGSILHYGDLPGGTQDHDAPRDGDGDADDEVTGESDVDGPEADEGGVDGPDAGSSDVEREEDADSSGDSGPEEDAGDFGSPDASALNYTP</sequence>
<feature type="compositionally biased region" description="Basic and acidic residues" evidence="2">
    <location>
        <begin position="10"/>
        <end position="23"/>
    </location>
</feature>
<feature type="compositionally biased region" description="Basic and acidic residues" evidence="2">
    <location>
        <begin position="398"/>
        <end position="407"/>
    </location>
</feature>
<evidence type="ECO:0000256" key="1">
    <source>
        <dbReference type="SAM" id="Coils"/>
    </source>
</evidence>
<name>A0A517L0T9_9PEZI</name>